<evidence type="ECO:0000313" key="3">
    <source>
        <dbReference type="Proteomes" id="UP000184612"/>
    </source>
</evidence>
<accession>A0A1M7YNM8</accession>
<dbReference type="Proteomes" id="UP000184612">
    <property type="component" value="Unassembled WGS sequence"/>
</dbReference>
<protein>
    <submittedName>
        <fullName evidence="2">Uncharacterized protein</fullName>
    </submittedName>
</protein>
<dbReference type="EMBL" id="FRFD01000018">
    <property type="protein sequence ID" value="SHO54168.1"/>
    <property type="molecule type" value="Genomic_DNA"/>
</dbReference>
<organism evidence="2 3">
    <name type="scientific">Anaerocolumna xylanovorans DSM 12503</name>
    <dbReference type="NCBI Taxonomy" id="1121345"/>
    <lineage>
        <taxon>Bacteria</taxon>
        <taxon>Bacillati</taxon>
        <taxon>Bacillota</taxon>
        <taxon>Clostridia</taxon>
        <taxon>Lachnospirales</taxon>
        <taxon>Lachnospiraceae</taxon>
        <taxon>Anaerocolumna</taxon>
    </lineage>
</organism>
<keyword evidence="1" id="KW-1133">Transmembrane helix</keyword>
<sequence>MEKKNTYKNIPGVLLQKALFTVLLGLGFLLVGVTYYIYAKDRIFFVLSVLMFVFSLMRSAGLYRTAAGEKYEIIEGTCISISVKPFRKQTRVRLLDQNGVETTLCIGKQSKVKIGFRYRFYFKQNGQLTLGSEYLDTVLSTDHFLGFEELREFSAQDGENTIPEQSVKQ</sequence>
<keyword evidence="3" id="KW-1185">Reference proteome</keyword>
<dbReference type="STRING" id="1121345.SAMN02745217_04623"/>
<dbReference type="AlphaFoldDB" id="A0A1M7YNM8"/>
<feature type="transmembrane region" description="Helical" evidence="1">
    <location>
        <begin position="43"/>
        <end position="63"/>
    </location>
</feature>
<gene>
    <name evidence="2" type="ORF">SAMN02745217_04623</name>
</gene>
<proteinExistence type="predicted"/>
<reference evidence="2 3" key="1">
    <citation type="submission" date="2016-12" db="EMBL/GenBank/DDBJ databases">
        <authorList>
            <person name="Song W.-J."/>
            <person name="Kurnit D.M."/>
        </authorList>
    </citation>
    <scope>NUCLEOTIDE SEQUENCE [LARGE SCALE GENOMIC DNA]</scope>
    <source>
        <strain evidence="2 3">DSM 12503</strain>
    </source>
</reference>
<name>A0A1M7YNM8_9FIRM</name>
<feature type="transmembrane region" description="Helical" evidence="1">
    <location>
        <begin position="12"/>
        <end position="37"/>
    </location>
</feature>
<keyword evidence="1" id="KW-0472">Membrane</keyword>
<evidence type="ECO:0000313" key="2">
    <source>
        <dbReference type="EMBL" id="SHO54168.1"/>
    </source>
</evidence>
<keyword evidence="1" id="KW-0812">Transmembrane</keyword>
<dbReference type="RefSeq" id="WP_073591245.1">
    <property type="nucleotide sequence ID" value="NZ_FRFD01000018.1"/>
</dbReference>
<evidence type="ECO:0000256" key="1">
    <source>
        <dbReference type="SAM" id="Phobius"/>
    </source>
</evidence>
<dbReference type="OrthoDB" id="1909371at2"/>